<dbReference type="PANTHER" id="PTHR11835">
    <property type="entry name" value="DECARBOXYLATING DEHYDROGENASES-ISOCITRATE, ISOPROPYLMALATE, TARTRATE"/>
    <property type="match status" value="1"/>
</dbReference>
<dbReference type="STRING" id="236234.A0A1J9RWY2"/>
<dbReference type="InterPro" id="IPR024084">
    <property type="entry name" value="IsoPropMal-DH-like_dom"/>
</dbReference>
<keyword evidence="11" id="KW-0520">NAD</keyword>
<evidence type="ECO:0000256" key="2">
    <source>
        <dbReference type="ARBA" id="ARBA00001936"/>
    </source>
</evidence>
<keyword evidence="8" id="KW-0460">Magnesium</keyword>
<organism evidence="16 17">
    <name type="scientific">Diplodia corticola</name>
    <dbReference type="NCBI Taxonomy" id="236234"/>
    <lineage>
        <taxon>Eukaryota</taxon>
        <taxon>Fungi</taxon>
        <taxon>Dikarya</taxon>
        <taxon>Ascomycota</taxon>
        <taxon>Pezizomycotina</taxon>
        <taxon>Dothideomycetes</taxon>
        <taxon>Dothideomycetes incertae sedis</taxon>
        <taxon>Botryosphaeriales</taxon>
        <taxon>Botryosphaeriaceae</taxon>
        <taxon>Diplodia</taxon>
    </lineage>
</organism>
<evidence type="ECO:0000256" key="11">
    <source>
        <dbReference type="ARBA" id="ARBA00023027"/>
    </source>
</evidence>
<evidence type="ECO:0000256" key="8">
    <source>
        <dbReference type="ARBA" id="ARBA00022842"/>
    </source>
</evidence>
<comment type="catalytic activity">
    <reaction evidence="1">
        <text>D-threo-isocitrate + NAD(+) = 2-oxoglutarate + CO2 + NADH</text>
        <dbReference type="Rhea" id="RHEA:23632"/>
        <dbReference type="ChEBI" id="CHEBI:15562"/>
        <dbReference type="ChEBI" id="CHEBI:16526"/>
        <dbReference type="ChEBI" id="CHEBI:16810"/>
        <dbReference type="ChEBI" id="CHEBI:57540"/>
        <dbReference type="ChEBI" id="CHEBI:57945"/>
        <dbReference type="EC" id="1.1.1.41"/>
    </reaction>
</comment>
<comment type="caution">
    <text evidence="16">The sequence shown here is derived from an EMBL/GenBank/DDBJ whole genome shotgun (WGS) entry which is preliminary data.</text>
</comment>
<dbReference type="InterPro" id="IPR019818">
    <property type="entry name" value="IsoCit/isopropylmalate_DH_CS"/>
</dbReference>
<evidence type="ECO:0000256" key="13">
    <source>
        <dbReference type="ARBA" id="ARBA00030683"/>
    </source>
</evidence>
<proteinExistence type="inferred from homology"/>
<evidence type="ECO:0000256" key="12">
    <source>
        <dbReference type="ARBA" id="ARBA00030631"/>
    </source>
</evidence>
<keyword evidence="7" id="KW-0479">Metal-binding</keyword>
<evidence type="ECO:0000256" key="6">
    <source>
        <dbReference type="ARBA" id="ARBA00013012"/>
    </source>
</evidence>
<comment type="subunit">
    <text evidence="5">Octamer of two non-identical subunits IDH1 and IDH2.</text>
</comment>
<accession>A0A1J9RWY2</accession>
<dbReference type="EC" id="1.1.1.41" evidence="6"/>
<dbReference type="OrthoDB" id="10261637at2759"/>
<dbReference type="SUPFAM" id="SSF53659">
    <property type="entry name" value="Isocitrate/Isopropylmalate dehydrogenase-like"/>
    <property type="match status" value="1"/>
</dbReference>
<evidence type="ECO:0000256" key="14">
    <source>
        <dbReference type="ARBA" id="ARBA00072026"/>
    </source>
</evidence>
<evidence type="ECO:0000256" key="1">
    <source>
        <dbReference type="ARBA" id="ARBA00000837"/>
    </source>
</evidence>
<gene>
    <name evidence="16" type="ORF">BKCO1_4200051</name>
</gene>
<dbReference type="SMART" id="SM01329">
    <property type="entry name" value="Iso_dh"/>
    <property type="match status" value="1"/>
</dbReference>
<dbReference type="Proteomes" id="UP000183809">
    <property type="component" value="Unassembled WGS sequence"/>
</dbReference>
<dbReference type="AlphaFoldDB" id="A0A1J9RWY2"/>
<evidence type="ECO:0000313" key="17">
    <source>
        <dbReference type="Proteomes" id="UP000183809"/>
    </source>
</evidence>
<dbReference type="FunFam" id="3.40.718.10:FF:000003">
    <property type="entry name" value="Isocitrate dehydrogenase [NAD] subunit, mitochondrial"/>
    <property type="match status" value="1"/>
</dbReference>
<dbReference type="InterPro" id="IPR004434">
    <property type="entry name" value="Isocitrate_DH_NAD"/>
</dbReference>
<evidence type="ECO:0000313" key="16">
    <source>
        <dbReference type="EMBL" id="OJD31997.1"/>
    </source>
</evidence>
<evidence type="ECO:0000256" key="3">
    <source>
        <dbReference type="ARBA" id="ARBA00001946"/>
    </source>
</evidence>
<dbReference type="PROSITE" id="PS00470">
    <property type="entry name" value="IDH_IMDH"/>
    <property type="match status" value="1"/>
</dbReference>
<comment type="cofactor">
    <cofactor evidence="2">
        <name>Mn(2+)</name>
        <dbReference type="ChEBI" id="CHEBI:29035"/>
    </cofactor>
</comment>
<keyword evidence="10" id="KW-0560">Oxidoreductase</keyword>
<dbReference type="Gene3D" id="3.40.718.10">
    <property type="entry name" value="Isopropylmalate Dehydrogenase"/>
    <property type="match status" value="1"/>
</dbReference>
<comment type="cofactor">
    <cofactor evidence="3">
        <name>Mg(2+)</name>
        <dbReference type="ChEBI" id="CHEBI:18420"/>
    </cofactor>
</comment>
<evidence type="ECO:0000256" key="5">
    <source>
        <dbReference type="ARBA" id="ARBA00011567"/>
    </source>
</evidence>
<sequence>MLATRFAAPARQCLRQVRPAPRWAPAVARAYSAASQDRVAKFTAQKGNDGKYTVTLIEGDGIGPEISQSVKDIYSAANVPIKWESVDVTPRLVDGKTTIPQDAIDSVNRNKVALKGPLATPVGKGHVSLNLTLRRTFNLFANVRPCKSIAGYKTPYDDVDTVLIRENTEGEYSGIEHVVVDGVVQSIKLITREASERVLRYAFQYAQEVGRNKVRAVHKATIMKMSDGLFLNTARELSKEFPDIEFDAELLDNTCLKMVTDPLPYNDKVLVMPNLYGDILSDMCAGLIGGLGLTPSGNIGDECSIFEAVHGSAPDIAGQSLANPTALLLSSIMMLQHMGLHEHANQIQSAIFKVLAEGKTITGDLGGKAKTHEYADAVIKAL</sequence>
<dbReference type="RefSeq" id="XP_020128257.1">
    <property type="nucleotide sequence ID" value="XM_020275909.1"/>
</dbReference>
<name>A0A1J9RWY2_9PEZI</name>
<keyword evidence="9" id="KW-0809">Transit peptide</keyword>
<evidence type="ECO:0000256" key="7">
    <source>
        <dbReference type="ARBA" id="ARBA00022723"/>
    </source>
</evidence>
<dbReference type="GeneID" id="31016170"/>
<dbReference type="GO" id="GO:0000287">
    <property type="term" value="F:magnesium ion binding"/>
    <property type="evidence" value="ECO:0007669"/>
    <property type="project" value="InterPro"/>
</dbReference>
<dbReference type="NCBIfam" id="TIGR00175">
    <property type="entry name" value="mito_nad_idh"/>
    <property type="match status" value="1"/>
</dbReference>
<evidence type="ECO:0000256" key="4">
    <source>
        <dbReference type="ARBA" id="ARBA00007769"/>
    </source>
</evidence>
<dbReference type="Pfam" id="PF00180">
    <property type="entry name" value="Iso_dh"/>
    <property type="match status" value="1"/>
</dbReference>
<dbReference type="GO" id="GO:0051287">
    <property type="term" value="F:NAD binding"/>
    <property type="evidence" value="ECO:0007669"/>
    <property type="project" value="InterPro"/>
</dbReference>
<keyword evidence="17" id="KW-1185">Reference proteome</keyword>
<comment type="similarity">
    <text evidence="4">Belongs to the isocitrate and isopropylmalate dehydrogenases family.</text>
</comment>
<dbReference type="GO" id="GO:0004449">
    <property type="term" value="F:isocitrate dehydrogenase (NAD+) activity"/>
    <property type="evidence" value="ECO:0007669"/>
    <property type="project" value="UniProtKB-EC"/>
</dbReference>
<dbReference type="GO" id="GO:0005739">
    <property type="term" value="C:mitochondrion"/>
    <property type="evidence" value="ECO:0007669"/>
    <property type="project" value="TreeGrafter"/>
</dbReference>
<dbReference type="PANTHER" id="PTHR11835:SF34">
    <property type="entry name" value="ISOCITRATE DEHYDROGENASE [NAD] SUBUNIT ALPHA, MITOCHONDRIAL"/>
    <property type="match status" value="1"/>
</dbReference>
<dbReference type="EMBL" id="MNUE01000042">
    <property type="protein sequence ID" value="OJD31997.1"/>
    <property type="molecule type" value="Genomic_DNA"/>
</dbReference>
<evidence type="ECO:0000256" key="9">
    <source>
        <dbReference type="ARBA" id="ARBA00022946"/>
    </source>
</evidence>
<evidence type="ECO:0000256" key="10">
    <source>
        <dbReference type="ARBA" id="ARBA00023002"/>
    </source>
</evidence>
<evidence type="ECO:0000259" key="15">
    <source>
        <dbReference type="SMART" id="SM01329"/>
    </source>
</evidence>
<protein>
    <recommendedName>
        <fullName evidence="14">Isocitrate dehydrogenase [NAD] subunit 2, mitochondrial</fullName>
        <ecNumber evidence="6">1.1.1.41</ecNumber>
    </recommendedName>
    <alternativeName>
        <fullName evidence="13">Isocitric dehydrogenase</fullName>
    </alternativeName>
    <alternativeName>
        <fullName evidence="12">NAD(+)-specific ICDH</fullName>
    </alternativeName>
</protein>
<dbReference type="GO" id="GO:0006099">
    <property type="term" value="P:tricarboxylic acid cycle"/>
    <property type="evidence" value="ECO:0007669"/>
    <property type="project" value="InterPro"/>
</dbReference>
<reference evidence="16 17" key="1">
    <citation type="submission" date="2016-10" db="EMBL/GenBank/DDBJ databases">
        <title>Proteomics and genomics reveal pathogen-plant mechanisms compatible with a hemibiotrophic lifestyle of Diplodia corticola.</title>
        <authorList>
            <person name="Fernandes I."/>
            <person name="De Jonge R."/>
            <person name="Van De Peer Y."/>
            <person name="Devreese B."/>
            <person name="Alves A."/>
            <person name="Esteves A.C."/>
        </authorList>
    </citation>
    <scope>NUCLEOTIDE SEQUENCE [LARGE SCALE GENOMIC DNA]</scope>
    <source>
        <strain evidence="16 17">CBS 112549</strain>
    </source>
</reference>
<feature type="domain" description="Isopropylmalate dehydrogenase-like" evidence="15">
    <location>
        <begin position="53"/>
        <end position="378"/>
    </location>
</feature>
<dbReference type="GO" id="GO:0006102">
    <property type="term" value="P:isocitrate metabolic process"/>
    <property type="evidence" value="ECO:0007669"/>
    <property type="project" value="TreeGrafter"/>
</dbReference>